<dbReference type="AlphaFoldDB" id="A0A0S3RE58"/>
<name>A0A0S3RE58_PHAAN</name>
<proteinExistence type="predicted"/>
<evidence type="ECO:0000313" key="2">
    <source>
        <dbReference type="Proteomes" id="UP000291084"/>
    </source>
</evidence>
<keyword evidence="2" id="KW-1185">Reference proteome</keyword>
<sequence>IVVGIEPLNLFLAIVSDFKLKHPSISTGMFPDIWLSEIYKFSSCFMVPTLGGSGPCREFPAKYNVIKLGS</sequence>
<dbReference type="Proteomes" id="UP000291084">
    <property type="component" value="Chromosome 2"/>
</dbReference>
<protein>
    <submittedName>
        <fullName evidence="1">Uncharacterized protein</fullName>
    </submittedName>
</protein>
<dbReference type="EMBL" id="AP015035">
    <property type="protein sequence ID" value="BAT78899.1"/>
    <property type="molecule type" value="Genomic_DNA"/>
</dbReference>
<gene>
    <name evidence="1" type="primary">Vigan.02G165400</name>
    <name evidence="1" type="ORF">VIGAN_02165400</name>
</gene>
<organism evidence="1 2">
    <name type="scientific">Vigna angularis var. angularis</name>
    <dbReference type="NCBI Taxonomy" id="157739"/>
    <lineage>
        <taxon>Eukaryota</taxon>
        <taxon>Viridiplantae</taxon>
        <taxon>Streptophyta</taxon>
        <taxon>Embryophyta</taxon>
        <taxon>Tracheophyta</taxon>
        <taxon>Spermatophyta</taxon>
        <taxon>Magnoliopsida</taxon>
        <taxon>eudicotyledons</taxon>
        <taxon>Gunneridae</taxon>
        <taxon>Pentapetalae</taxon>
        <taxon>rosids</taxon>
        <taxon>fabids</taxon>
        <taxon>Fabales</taxon>
        <taxon>Fabaceae</taxon>
        <taxon>Papilionoideae</taxon>
        <taxon>50 kb inversion clade</taxon>
        <taxon>NPAAA clade</taxon>
        <taxon>indigoferoid/millettioid clade</taxon>
        <taxon>Phaseoleae</taxon>
        <taxon>Vigna</taxon>
    </lineage>
</organism>
<evidence type="ECO:0000313" key="1">
    <source>
        <dbReference type="EMBL" id="BAT78899.1"/>
    </source>
</evidence>
<accession>A0A0S3RE58</accession>
<reference evidence="1 2" key="1">
    <citation type="journal article" date="2015" name="Sci. Rep.">
        <title>The power of single molecule real-time sequencing technology in the de novo assembly of a eukaryotic genome.</title>
        <authorList>
            <person name="Sakai H."/>
            <person name="Naito K."/>
            <person name="Ogiso-Tanaka E."/>
            <person name="Takahashi Y."/>
            <person name="Iseki K."/>
            <person name="Muto C."/>
            <person name="Satou K."/>
            <person name="Teruya K."/>
            <person name="Shiroma A."/>
            <person name="Shimoji M."/>
            <person name="Hirano T."/>
            <person name="Itoh T."/>
            <person name="Kaga A."/>
            <person name="Tomooka N."/>
        </authorList>
    </citation>
    <scope>NUCLEOTIDE SEQUENCE [LARGE SCALE GENOMIC DNA]</scope>
    <source>
        <strain evidence="2">cv. Shumari</strain>
    </source>
</reference>
<feature type="non-terminal residue" evidence="1">
    <location>
        <position position="1"/>
    </location>
</feature>